<keyword evidence="3" id="KW-1185">Reference proteome</keyword>
<sequence>MAPVGGVAEQALNVGGKIKLLGTPGTYTLGTDGNQPTIYRTIPVTGGLYPFNNYDNLVIQGGYATRDIIFVTGTTPAPRLTITGSGNVGIGTNITGTYKLAVEGTIGARKVKVTTTAWADFVFHPDYDLPSLAEVESFIKTNGHLPEIPSEKEVMETGIDLGDMNKKLLQKVEELTLYLIELKKENAGIKKQYGEQIDALLKRIETLEKQ</sequence>
<accession>A0A3N4M7F0</accession>
<dbReference type="Proteomes" id="UP000279089">
    <property type="component" value="Unassembled WGS sequence"/>
</dbReference>
<name>A0A3N4M7F0_9BACT</name>
<protein>
    <recommendedName>
        <fullName evidence="4">BZIP transcription factor</fullName>
    </recommendedName>
</protein>
<evidence type="ECO:0000313" key="3">
    <source>
        <dbReference type="Proteomes" id="UP000279089"/>
    </source>
</evidence>
<reference evidence="3" key="1">
    <citation type="submission" date="2018-11" db="EMBL/GenBank/DDBJ databases">
        <title>Chitinophaga lutea sp.nov., isolate from arsenic contaminated soil.</title>
        <authorList>
            <person name="Zong Y."/>
        </authorList>
    </citation>
    <scope>NUCLEOTIDE SEQUENCE [LARGE SCALE GENOMIC DNA]</scope>
    <source>
        <strain evidence="3">YLT18</strain>
    </source>
</reference>
<proteinExistence type="predicted"/>
<dbReference type="EMBL" id="RMBX01000011">
    <property type="protein sequence ID" value="RPD39291.1"/>
    <property type="molecule type" value="Genomic_DNA"/>
</dbReference>
<keyword evidence="1" id="KW-0175">Coiled coil</keyword>
<evidence type="ECO:0000313" key="2">
    <source>
        <dbReference type="EMBL" id="RPD39291.1"/>
    </source>
</evidence>
<feature type="coiled-coil region" evidence="1">
    <location>
        <begin position="165"/>
        <end position="210"/>
    </location>
</feature>
<comment type="caution">
    <text evidence="2">The sequence shown here is derived from an EMBL/GenBank/DDBJ whole genome shotgun (WGS) entry which is preliminary data.</text>
</comment>
<evidence type="ECO:0000256" key="1">
    <source>
        <dbReference type="SAM" id="Coils"/>
    </source>
</evidence>
<gene>
    <name evidence="2" type="ORF">EG028_19375</name>
</gene>
<organism evidence="2 3">
    <name type="scientific">Chitinophaga barathri</name>
    <dbReference type="NCBI Taxonomy" id="1647451"/>
    <lineage>
        <taxon>Bacteria</taxon>
        <taxon>Pseudomonadati</taxon>
        <taxon>Bacteroidota</taxon>
        <taxon>Chitinophagia</taxon>
        <taxon>Chitinophagales</taxon>
        <taxon>Chitinophagaceae</taxon>
        <taxon>Chitinophaga</taxon>
    </lineage>
</organism>
<dbReference type="AlphaFoldDB" id="A0A3N4M7F0"/>
<evidence type="ECO:0008006" key="4">
    <source>
        <dbReference type="Google" id="ProtNLM"/>
    </source>
</evidence>